<gene>
    <name evidence="2" type="ORF">IL334_003088</name>
</gene>
<dbReference type="Proteomes" id="UP001329825">
    <property type="component" value="Chromosome 4"/>
</dbReference>
<name>A0ABZ1CWW9_9TREE</name>
<evidence type="ECO:0008006" key="4">
    <source>
        <dbReference type="Google" id="ProtNLM"/>
    </source>
</evidence>
<dbReference type="EMBL" id="CP141884">
    <property type="protein sequence ID" value="WRT66135.1"/>
    <property type="molecule type" value="Genomic_DNA"/>
</dbReference>
<evidence type="ECO:0000313" key="2">
    <source>
        <dbReference type="EMBL" id="WRT66135.1"/>
    </source>
</evidence>
<evidence type="ECO:0000313" key="3">
    <source>
        <dbReference type="Proteomes" id="UP001329825"/>
    </source>
</evidence>
<feature type="region of interest" description="Disordered" evidence="1">
    <location>
        <begin position="1"/>
        <end position="378"/>
    </location>
</feature>
<feature type="compositionally biased region" description="Gly residues" evidence="1">
    <location>
        <begin position="86"/>
        <end position="96"/>
    </location>
</feature>
<accession>A0ABZ1CWW9</accession>
<proteinExistence type="predicted"/>
<feature type="compositionally biased region" description="Basic and acidic residues" evidence="1">
    <location>
        <begin position="363"/>
        <end position="378"/>
    </location>
</feature>
<feature type="compositionally biased region" description="Basic and acidic residues" evidence="1">
    <location>
        <begin position="1"/>
        <end position="12"/>
    </location>
</feature>
<reference evidence="2 3" key="1">
    <citation type="submission" date="2024-01" db="EMBL/GenBank/DDBJ databases">
        <title>Comparative genomics of Cryptococcus and Kwoniella reveals pathogenesis evolution and contrasting modes of karyotype evolution via chromosome fusion or intercentromeric recombination.</title>
        <authorList>
            <person name="Coelho M.A."/>
            <person name="David-Palma M."/>
            <person name="Shea T."/>
            <person name="Bowers K."/>
            <person name="McGinley-Smith S."/>
            <person name="Mohammad A.W."/>
            <person name="Gnirke A."/>
            <person name="Yurkov A.M."/>
            <person name="Nowrousian M."/>
            <person name="Sun S."/>
            <person name="Cuomo C.A."/>
            <person name="Heitman J."/>
        </authorList>
    </citation>
    <scope>NUCLEOTIDE SEQUENCE [LARGE SCALE GENOMIC DNA]</scope>
    <source>
        <strain evidence="2">CBS 11374</strain>
    </source>
</reference>
<protein>
    <recommendedName>
        <fullName evidence="4">Dehydrin</fullName>
    </recommendedName>
</protein>
<evidence type="ECO:0000256" key="1">
    <source>
        <dbReference type="SAM" id="MobiDB-lite"/>
    </source>
</evidence>
<feature type="compositionally biased region" description="Polar residues" evidence="1">
    <location>
        <begin position="13"/>
        <end position="22"/>
    </location>
</feature>
<feature type="compositionally biased region" description="Basic and acidic residues" evidence="1">
    <location>
        <begin position="33"/>
        <end position="48"/>
    </location>
</feature>
<dbReference type="GeneID" id="87955219"/>
<keyword evidence="3" id="KW-1185">Reference proteome</keyword>
<feature type="compositionally biased region" description="Low complexity" evidence="1">
    <location>
        <begin position="273"/>
        <end position="287"/>
    </location>
</feature>
<sequence>MSHLEQLEDKIQHTFTSGQPGTTGREPFEEDRGESNPFHRPDHKHEGTHNIGTGSDLIGRSSTGTGNERDINAGGGQQHQHNLGSGLTGGAAGQGYDGNNRTGEHHHQHSGQNAGLGQTGRAYDCGQIGEDHASHRHGHHDNDGVNYPTTGSGMGSGGTAGGAGITAGTHGFQHQGGNSGQGVTGAFENDARREVGSHGGHHTGSGLTGSDKVGNLGQNSADYERTGAGGPISGGAAGTDRFDSDRHHNTGATGRHTGESIENQTGTGGNGGNSASFGGALGSLGTSNDEFIGKDRRSGGAYADTEGTFKNNTSGPGGNTALTGREGTTDQNPVAQAKSAGHEVGSGPTGATSAHTGTGAEGVEPHKKGIVEKIKDML</sequence>
<dbReference type="RefSeq" id="XP_062790875.1">
    <property type="nucleotide sequence ID" value="XM_062934824.1"/>
</dbReference>
<feature type="compositionally biased region" description="Gly residues" evidence="1">
    <location>
        <begin position="152"/>
        <end position="165"/>
    </location>
</feature>
<organism evidence="2 3">
    <name type="scientific">Kwoniella shivajii</name>
    <dbReference type="NCBI Taxonomy" id="564305"/>
    <lineage>
        <taxon>Eukaryota</taxon>
        <taxon>Fungi</taxon>
        <taxon>Dikarya</taxon>
        <taxon>Basidiomycota</taxon>
        <taxon>Agaricomycotina</taxon>
        <taxon>Tremellomycetes</taxon>
        <taxon>Tremellales</taxon>
        <taxon>Cryptococcaceae</taxon>
        <taxon>Kwoniella</taxon>
    </lineage>
</organism>
<feature type="compositionally biased region" description="Low complexity" evidence="1">
    <location>
        <begin position="345"/>
        <end position="362"/>
    </location>
</feature>
<feature type="compositionally biased region" description="Gly residues" evidence="1">
    <location>
        <begin position="227"/>
        <end position="237"/>
    </location>
</feature>